<feature type="signal peptide" evidence="1">
    <location>
        <begin position="1"/>
        <end position="30"/>
    </location>
</feature>
<accession>A0ABW4BSA9</accession>
<dbReference type="Proteomes" id="UP001597251">
    <property type="component" value="Unassembled WGS sequence"/>
</dbReference>
<organism evidence="2 3">
    <name type="scientific">Companilactobacillus keshanensis</name>
    <dbReference type="NCBI Taxonomy" id="2486003"/>
    <lineage>
        <taxon>Bacteria</taxon>
        <taxon>Bacillati</taxon>
        <taxon>Bacillota</taxon>
        <taxon>Bacilli</taxon>
        <taxon>Lactobacillales</taxon>
        <taxon>Lactobacillaceae</taxon>
        <taxon>Companilactobacillus</taxon>
    </lineage>
</organism>
<keyword evidence="3" id="KW-1185">Reference proteome</keyword>
<gene>
    <name evidence="2" type="ORF">ACFQ42_01520</name>
</gene>
<evidence type="ECO:0000256" key="1">
    <source>
        <dbReference type="SAM" id="SignalP"/>
    </source>
</evidence>
<evidence type="ECO:0000313" key="3">
    <source>
        <dbReference type="Proteomes" id="UP001597251"/>
    </source>
</evidence>
<proteinExistence type="predicted"/>
<keyword evidence="1" id="KW-0732">Signal</keyword>
<dbReference type="EMBL" id="JBHTOI010000004">
    <property type="protein sequence ID" value="MFD1417437.1"/>
    <property type="molecule type" value="Genomic_DNA"/>
</dbReference>
<dbReference type="RefSeq" id="WP_125675064.1">
    <property type="nucleotide sequence ID" value="NZ_JBHTOI010000004.1"/>
</dbReference>
<evidence type="ECO:0008006" key="4">
    <source>
        <dbReference type="Google" id="ProtNLM"/>
    </source>
</evidence>
<reference evidence="3" key="1">
    <citation type="journal article" date="2019" name="Int. J. Syst. Evol. Microbiol.">
        <title>The Global Catalogue of Microorganisms (GCM) 10K type strain sequencing project: providing services to taxonomists for standard genome sequencing and annotation.</title>
        <authorList>
            <consortium name="The Broad Institute Genomics Platform"/>
            <consortium name="The Broad Institute Genome Sequencing Center for Infectious Disease"/>
            <person name="Wu L."/>
            <person name="Ma J."/>
        </authorList>
    </citation>
    <scope>NUCLEOTIDE SEQUENCE [LARGE SCALE GENOMIC DNA]</scope>
    <source>
        <strain evidence="3">CCM 8936</strain>
    </source>
</reference>
<sequence>MKFRKMILSVLLLVSLGTPAVMSSATTVNADYEEPGSTVYVLGVVHVADIVTQGNFVPMVSFNADNSVSPVTNRALQNDTPWRSDIQKRATDGGWYYRVSTNEWVNSEYVPSYELINA</sequence>
<protein>
    <recommendedName>
        <fullName evidence="4">Surface layer protein A domain-containing protein</fullName>
    </recommendedName>
</protein>
<evidence type="ECO:0000313" key="2">
    <source>
        <dbReference type="EMBL" id="MFD1417437.1"/>
    </source>
</evidence>
<feature type="chain" id="PRO_5045379345" description="Surface layer protein A domain-containing protein" evidence="1">
    <location>
        <begin position="31"/>
        <end position="118"/>
    </location>
</feature>
<name>A0ABW4BSA9_9LACO</name>
<comment type="caution">
    <text evidence="2">The sequence shown here is derived from an EMBL/GenBank/DDBJ whole genome shotgun (WGS) entry which is preliminary data.</text>
</comment>